<feature type="domain" description="RRM" evidence="6">
    <location>
        <begin position="4"/>
        <end position="78"/>
    </location>
</feature>
<comment type="subcellular location">
    <subcellularLocation>
        <location evidence="1">Nucleus</location>
        <location evidence="1">Nucleolus</location>
    </subcellularLocation>
</comment>
<protein>
    <submittedName>
        <fullName evidence="7">Nucleolar protein 8</fullName>
    </submittedName>
</protein>
<feature type="coiled-coil region" evidence="5">
    <location>
        <begin position="89"/>
        <end position="116"/>
    </location>
</feature>
<dbReference type="GO" id="GO:0005730">
    <property type="term" value="C:nucleolus"/>
    <property type="evidence" value="ECO:0007669"/>
    <property type="project" value="UniProtKB-SubCell"/>
</dbReference>
<dbReference type="InterPro" id="IPR035979">
    <property type="entry name" value="RBD_domain_sf"/>
</dbReference>
<dbReference type="PANTHER" id="PTHR48029">
    <property type="entry name" value="NUCLEOLAR PROTEIN 8"/>
    <property type="match status" value="1"/>
</dbReference>
<reference evidence="7" key="1">
    <citation type="submission" date="2020-05" db="EMBL/GenBank/DDBJ databases">
        <title>Phylogenomic resolution of chytrid fungi.</title>
        <authorList>
            <person name="Stajich J.E."/>
            <person name="Amses K."/>
            <person name="Simmons R."/>
            <person name="Seto K."/>
            <person name="Myers J."/>
            <person name="Bonds A."/>
            <person name="Quandt C.A."/>
            <person name="Barry K."/>
            <person name="Liu P."/>
            <person name="Grigoriev I."/>
            <person name="Longcore J.E."/>
            <person name="James T.Y."/>
        </authorList>
    </citation>
    <scope>NUCLEOTIDE SEQUENCE</scope>
    <source>
        <strain evidence="7">JEL0476</strain>
    </source>
</reference>
<dbReference type="PROSITE" id="PS50102">
    <property type="entry name" value="RRM"/>
    <property type="match status" value="1"/>
</dbReference>
<keyword evidence="2 4" id="KW-0694">RNA-binding</keyword>
<keyword evidence="5" id="KW-0175">Coiled coil</keyword>
<evidence type="ECO:0000256" key="2">
    <source>
        <dbReference type="ARBA" id="ARBA00022884"/>
    </source>
</evidence>
<dbReference type="EMBL" id="JADGJW010000024">
    <property type="protein sequence ID" value="KAJ3227021.1"/>
    <property type="molecule type" value="Genomic_DNA"/>
</dbReference>
<keyword evidence="8" id="KW-1185">Reference proteome</keyword>
<comment type="caution">
    <text evidence="7">The sequence shown here is derived from an EMBL/GenBank/DDBJ whole genome shotgun (WGS) entry which is preliminary data.</text>
</comment>
<organism evidence="7 8">
    <name type="scientific">Clydaea vesicula</name>
    <dbReference type="NCBI Taxonomy" id="447962"/>
    <lineage>
        <taxon>Eukaryota</taxon>
        <taxon>Fungi</taxon>
        <taxon>Fungi incertae sedis</taxon>
        <taxon>Chytridiomycota</taxon>
        <taxon>Chytridiomycota incertae sedis</taxon>
        <taxon>Chytridiomycetes</taxon>
        <taxon>Lobulomycetales</taxon>
        <taxon>Lobulomycetaceae</taxon>
        <taxon>Clydaea</taxon>
    </lineage>
</organism>
<dbReference type="AlphaFoldDB" id="A0AAD5U798"/>
<feature type="coiled-coil region" evidence="5">
    <location>
        <begin position="286"/>
        <end position="313"/>
    </location>
</feature>
<dbReference type="Pfam" id="PF00076">
    <property type="entry name" value="RRM_1"/>
    <property type="match status" value="1"/>
</dbReference>
<dbReference type="InterPro" id="IPR012677">
    <property type="entry name" value="Nucleotide-bd_a/b_plait_sf"/>
</dbReference>
<evidence type="ECO:0000313" key="7">
    <source>
        <dbReference type="EMBL" id="KAJ3227021.1"/>
    </source>
</evidence>
<evidence type="ECO:0000313" key="8">
    <source>
        <dbReference type="Proteomes" id="UP001211065"/>
    </source>
</evidence>
<dbReference type="CDD" id="cd12226">
    <property type="entry name" value="RRM_NOL8"/>
    <property type="match status" value="1"/>
</dbReference>
<name>A0AAD5U798_9FUNG</name>
<evidence type="ECO:0000259" key="6">
    <source>
        <dbReference type="PROSITE" id="PS50102"/>
    </source>
</evidence>
<gene>
    <name evidence="7" type="primary">NOL8</name>
    <name evidence="7" type="ORF">HK099_003644</name>
</gene>
<keyword evidence="3" id="KW-0539">Nucleus</keyword>
<dbReference type="Gene3D" id="3.30.70.330">
    <property type="match status" value="1"/>
</dbReference>
<dbReference type="SUPFAM" id="SSF54928">
    <property type="entry name" value="RNA-binding domain, RBD"/>
    <property type="match status" value="1"/>
</dbReference>
<evidence type="ECO:0000256" key="4">
    <source>
        <dbReference type="PROSITE-ProRule" id="PRU00176"/>
    </source>
</evidence>
<proteinExistence type="predicted"/>
<dbReference type="GO" id="GO:0003723">
    <property type="term" value="F:RNA binding"/>
    <property type="evidence" value="ECO:0007669"/>
    <property type="project" value="UniProtKB-UniRule"/>
</dbReference>
<accession>A0AAD5U798</accession>
<dbReference type="PANTHER" id="PTHR48029:SF1">
    <property type="entry name" value="NUCLEOLAR PROTEIN 8"/>
    <property type="match status" value="1"/>
</dbReference>
<dbReference type="SMART" id="SM00360">
    <property type="entry name" value="RRM"/>
    <property type="match status" value="1"/>
</dbReference>
<evidence type="ECO:0000256" key="3">
    <source>
        <dbReference type="ARBA" id="ARBA00023242"/>
    </source>
</evidence>
<dbReference type="Proteomes" id="UP001211065">
    <property type="component" value="Unassembled WGS sequence"/>
</dbReference>
<evidence type="ECO:0000256" key="5">
    <source>
        <dbReference type="SAM" id="Coils"/>
    </source>
</evidence>
<dbReference type="InterPro" id="IPR034138">
    <property type="entry name" value="NOP8_RRM"/>
</dbReference>
<sequence>MTNKRLYVGGLTEGKITKEQLENRFSPFGLVSSVEFVPERTFAYVQLTISEENLKKCINIYNKSKWMGMKLRIEEAKKHYLTRLKEEWEAQKQLEIELKKNELKKIEKKELILKEREQLVTEENVDGKVGWKRSRYGRAVCVMKLKKTGTRQIKTYDPSRYKLNITKFKFKNEDIPISNLTLLIDGHSSIKLSNPENIKEPTSKVVDGNLKIENTQVQMDVTVENSNVIKPNSNPLLSATSKPVEKQLDDALLETLAVVEEDTMELEDSNLVKNPNNLEHQKNIQANDMDTNLKDESEIVEKSEREVLEEEKQKKLDLLLQRLMNGE</sequence>
<dbReference type="InterPro" id="IPR000504">
    <property type="entry name" value="RRM_dom"/>
</dbReference>
<evidence type="ECO:0000256" key="1">
    <source>
        <dbReference type="ARBA" id="ARBA00004604"/>
    </source>
</evidence>